<dbReference type="GO" id="GO:0046872">
    <property type="term" value="F:metal ion binding"/>
    <property type="evidence" value="ECO:0007669"/>
    <property type="project" value="UniProtKB-KW"/>
</dbReference>
<evidence type="ECO:0000256" key="4">
    <source>
        <dbReference type="ARBA" id="ARBA00022842"/>
    </source>
</evidence>
<dbReference type="GO" id="GO:0005975">
    <property type="term" value="P:carbohydrate metabolic process"/>
    <property type="evidence" value="ECO:0007669"/>
    <property type="project" value="InterPro"/>
</dbReference>
<accession>A0A921MVL0</accession>
<evidence type="ECO:0000256" key="5">
    <source>
        <dbReference type="ARBA" id="ARBA00023277"/>
    </source>
</evidence>
<dbReference type="Gene3D" id="3.20.20.370">
    <property type="entry name" value="Glycoside hydrolase/deacetylase"/>
    <property type="match status" value="1"/>
</dbReference>
<comment type="caution">
    <text evidence="6">The sequence shown here is derived from an EMBL/GenBank/DDBJ whole genome shotgun (WGS) entry which is preliminary data.</text>
</comment>
<keyword evidence="2" id="KW-0479">Metal-binding</keyword>
<proteinExistence type="predicted"/>
<organism evidence="6 7">
    <name type="scientific">Brachybacterium massiliense</name>
    <dbReference type="NCBI Taxonomy" id="1755098"/>
    <lineage>
        <taxon>Bacteria</taxon>
        <taxon>Bacillati</taxon>
        <taxon>Actinomycetota</taxon>
        <taxon>Actinomycetes</taxon>
        <taxon>Micrococcales</taxon>
        <taxon>Dermabacteraceae</taxon>
        <taxon>Brachybacterium</taxon>
    </lineage>
</organism>
<keyword evidence="3" id="KW-0378">Hydrolase</keyword>
<reference evidence="6" key="2">
    <citation type="submission" date="2021-09" db="EMBL/GenBank/DDBJ databases">
        <authorList>
            <person name="Gilroy R."/>
        </authorList>
    </citation>
    <scope>NUCLEOTIDE SEQUENCE</scope>
    <source>
        <strain evidence="6">ChiGjej5B5-22894</strain>
    </source>
</reference>
<evidence type="ECO:0000313" key="7">
    <source>
        <dbReference type="Proteomes" id="UP000742460"/>
    </source>
</evidence>
<dbReference type="EMBL" id="DYUE01000150">
    <property type="protein sequence ID" value="HJG91338.1"/>
    <property type="molecule type" value="Genomic_DNA"/>
</dbReference>
<evidence type="ECO:0000256" key="1">
    <source>
        <dbReference type="ARBA" id="ARBA00001946"/>
    </source>
</evidence>
<comment type="cofactor">
    <cofactor evidence="1">
        <name>Mg(2+)</name>
        <dbReference type="ChEBI" id="CHEBI:18420"/>
    </cofactor>
</comment>
<sequence length="272" mass="29392">MSRSLVITADDLGRDSVGTATILSLHAAGAITRTTLIPVTPHSRDAAETLRRGGLPPQLHLTLSSDTGPGPWWPLSTGSTLRDTAGHLPADPALVESRAAVHEVREEMDAQLHWMHEAGQRPVSADSHSGVLYGLRGGEALLPSVLAWCAEHRLAFRLPRRPQDVPGSDSAAGDRARHRAAVELADQLGVRLPAAVLTHRRGASLPGGYDALREELIAGLRELPEGTSELVLHPSGPGPGIPEVRTWEARLLQDPQWRQALREEDLDLVEQW</sequence>
<keyword evidence="4" id="KW-0460">Magnesium</keyword>
<evidence type="ECO:0000313" key="6">
    <source>
        <dbReference type="EMBL" id="HJG91338.1"/>
    </source>
</evidence>
<dbReference type="GO" id="GO:0016787">
    <property type="term" value="F:hydrolase activity"/>
    <property type="evidence" value="ECO:0007669"/>
    <property type="project" value="UniProtKB-KW"/>
</dbReference>
<dbReference type="AlphaFoldDB" id="A0A921MVL0"/>
<dbReference type="InterPro" id="IPR011330">
    <property type="entry name" value="Glyco_hydro/deAcase_b/a-brl"/>
</dbReference>
<reference evidence="6" key="1">
    <citation type="journal article" date="2021" name="PeerJ">
        <title>Extensive microbial diversity within the chicken gut microbiome revealed by metagenomics and culture.</title>
        <authorList>
            <person name="Gilroy R."/>
            <person name="Ravi A."/>
            <person name="Getino M."/>
            <person name="Pursley I."/>
            <person name="Horton D.L."/>
            <person name="Alikhan N.F."/>
            <person name="Baker D."/>
            <person name="Gharbi K."/>
            <person name="Hall N."/>
            <person name="Watson M."/>
            <person name="Adriaenssens E.M."/>
            <person name="Foster-Nyarko E."/>
            <person name="Jarju S."/>
            <person name="Secka A."/>
            <person name="Antonio M."/>
            <person name="Oren A."/>
            <person name="Chaudhuri R.R."/>
            <person name="La Ragione R."/>
            <person name="Hildebrand F."/>
            <person name="Pallen M.J."/>
        </authorList>
    </citation>
    <scope>NUCLEOTIDE SEQUENCE</scope>
    <source>
        <strain evidence="6">ChiGjej5B5-22894</strain>
    </source>
</reference>
<dbReference type="Pfam" id="PF04794">
    <property type="entry name" value="YdjC"/>
    <property type="match status" value="1"/>
</dbReference>
<dbReference type="PANTHER" id="PTHR31609:SF1">
    <property type="entry name" value="CARBOHYDRATE DEACETYLASE"/>
    <property type="match status" value="1"/>
</dbReference>
<evidence type="ECO:0000256" key="3">
    <source>
        <dbReference type="ARBA" id="ARBA00022801"/>
    </source>
</evidence>
<dbReference type="GO" id="GO:0019213">
    <property type="term" value="F:deacetylase activity"/>
    <property type="evidence" value="ECO:0007669"/>
    <property type="project" value="TreeGrafter"/>
</dbReference>
<dbReference type="SUPFAM" id="SSF88713">
    <property type="entry name" value="Glycoside hydrolase/deacetylase"/>
    <property type="match status" value="1"/>
</dbReference>
<dbReference type="PANTHER" id="PTHR31609">
    <property type="entry name" value="YDJC DEACETYLASE FAMILY MEMBER"/>
    <property type="match status" value="1"/>
</dbReference>
<protein>
    <submittedName>
        <fullName evidence="6">ChbG/HpnK family deacetylase</fullName>
    </submittedName>
</protein>
<evidence type="ECO:0000256" key="2">
    <source>
        <dbReference type="ARBA" id="ARBA00022723"/>
    </source>
</evidence>
<name>A0A921MVL0_9MICO</name>
<dbReference type="Proteomes" id="UP000742460">
    <property type="component" value="Unassembled WGS sequence"/>
</dbReference>
<dbReference type="InterPro" id="IPR006879">
    <property type="entry name" value="YdjC-like"/>
</dbReference>
<keyword evidence="5" id="KW-0119">Carbohydrate metabolism</keyword>
<gene>
    <name evidence="6" type="ORF">K8V81_06390</name>
</gene>